<dbReference type="Proteomes" id="UP000183670">
    <property type="component" value="Unassembled WGS sequence"/>
</dbReference>
<comment type="similarity">
    <text evidence="1">Belongs to the glycosyl hydrolase 2 family.</text>
</comment>
<keyword evidence="3" id="KW-0326">Glycosidase</keyword>
<sequence>MIMKNSWILLWIAFFLFPVAEANEGIRYPWRFNPTSGLVNEEEKGFREEICLNGTWAFMPVYGAKKEDFRFPEQFIWERTPIKIPSPWNVNGFTDGRGGDFLAYPSYPEQWEKAQIGWMKKEVAIPDSWKDKRVKLHFEAVMGKAQIYVNGKLAGENFELFLPFELDVTGLLCVGEKNEIMVGVAKASLLDDRGKYGRRTYVGGSMWGIEMAGIWQDVFLVAHAPVYISDVFVQPDTEKKILAVELELTNSSATDRQVNVEGVVRRWYSTVGRSLHEVPVASGALEKEASLRFPGLKKIQVPAGKSVKVRLEQSAVDGLAYWTPDTPNLYGLVVSLSDKKHMLDKKQERFGWRTFRVDGNRLLLNGEPIQLKGDSWHFMGVPQMTRRYAWSWFNMLKDTHANAVRFHAQPYPSFYMDVADEMGICVLDETGIWSSDGGPKIDSEDYWESCAEHIRRLIKRDKNHASVFGWSVCNETVPVAVHVFKAPEELVQRQLQEINRWVKIVKESDPTRTWISGDGETDRPTDLPTIVGHYGGMDGMKRWSSQNKPWGIGEQSMAYYGTPKQAAAYNGDRAYESMQGRMESIAKEAYGLMKTQRELNGSYCSVFNLAWYALKPLNLGMKDITRAPLPTDGIFFGFEEGAYGMQPERLGPYTTTLNPGYDPSLPLYEAWPMLDAVRCANATPMQPCPVWQQETKKVTFEKATPIDKVLVFASTNDLKEEMEALGVKVSPASVASARSLVVIDAAHFPSDKQMLDNLRRSLSVKDVKALFLRLNKETLAQVNALLPYPVSLEDRKATSFLVEKTAPAMEGLGHADFYFSELMPNEHTAMTFGMSGDFILKSQPLLHACPTDWQRWNYRAETSKTGNVYRSEREAKGAGVVLSCLKQTDREIYLSTLNLEEIRLETQPVVSRLLTSIGVQISNDNISSMQALDGQLALHRALICGPIKQKELMKKADYKPVLNEAYEGAVWQVATANSDGTFSFTGKRGNKDHVVYVSFWMYSPRSLSDLLIEPDMPSMSMYVKANNEATFWLNGKQTELASEEKGMLELSHIMLEKGWNHLVFRIVNNESTSTLGIQFQSEDQNFTKKILSQVVK</sequence>
<dbReference type="Gene3D" id="3.20.20.80">
    <property type="entry name" value="Glycosidases"/>
    <property type="match status" value="1"/>
</dbReference>
<feature type="domain" description="Glycoside hydrolase family 2 immunoglobulin-like beta-sandwich" evidence="4">
    <location>
        <begin position="226"/>
        <end position="353"/>
    </location>
</feature>
<evidence type="ECO:0000259" key="4">
    <source>
        <dbReference type="Pfam" id="PF00703"/>
    </source>
</evidence>
<dbReference type="InterPro" id="IPR013783">
    <property type="entry name" value="Ig-like_fold"/>
</dbReference>
<dbReference type="InterPro" id="IPR017853">
    <property type="entry name" value="GH"/>
</dbReference>
<feature type="domain" description="Glycosyl hydrolases family 2 sugar binding" evidence="6">
    <location>
        <begin position="52"/>
        <end position="221"/>
    </location>
</feature>
<reference evidence="7 8" key="1">
    <citation type="submission" date="2016-10" db="EMBL/GenBank/DDBJ databases">
        <authorList>
            <person name="de Groot N.N."/>
        </authorList>
    </citation>
    <scope>NUCLEOTIDE SEQUENCE [LARGE SCALE GENOMIC DNA]</scope>
    <source>
        <strain evidence="7 8">NLAE-zl-C500</strain>
    </source>
</reference>
<evidence type="ECO:0000256" key="3">
    <source>
        <dbReference type="ARBA" id="ARBA00023295"/>
    </source>
</evidence>
<organism evidence="7 8">
    <name type="scientific">Bacteroides ovatus</name>
    <dbReference type="NCBI Taxonomy" id="28116"/>
    <lineage>
        <taxon>Bacteria</taxon>
        <taxon>Pseudomonadati</taxon>
        <taxon>Bacteroidota</taxon>
        <taxon>Bacteroidia</taxon>
        <taxon>Bacteroidales</taxon>
        <taxon>Bacteroidaceae</taxon>
        <taxon>Bacteroides</taxon>
    </lineage>
</organism>
<dbReference type="InterPro" id="IPR008979">
    <property type="entry name" value="Galactose-bd-like_sf"/>
</dbReference>
<dbReference type="GO" id="GO:0005975">
    <property type="term" value="P:carbohydrate metabolic process"/>
    <property type="evidence" value="ECO:0007669"/>
    <property type="project" value="InterPro"/>
</dbReference>
<evidence type="ECO:0000313" key="8">
    <source>
        <dbReference type="Proteomes" id="UP000183670"/>
    </source>
</evidence>
<feature type="domain" description="Glycoside hydrolase family 2 catalytic" evidence="5">
    <location>
        <begin position="356"/>
        <end position="513"/>
    </location>
</feature>
<dbReference type="Gene3D" id="2.60.120.260">
    <property type="entry name" value="Galactose-binding domain-like"/>
    <property type="match status" value="1"/>
</dbReference>
<name>A0A1G6G1T4_BACOV</name>
<dbReference type="InterPro" id="IPR006104">
    <property type="entry name" value="Glyco_hydro_2_N"/>
</dbReference>
<dbReference type="SUPFAM" id="SSF49785">
    <property type="entry name" value="Galactose-binding domain-like"/>
    <property type="match status" value="1"/>
</dbReference>
<dbReference type="GO" id="GO:0004553">
    <property type="term" value="F:hydrolase activity, hydrolyzing O-glycosyl compounds"/>
    <property type="evidence" value="ECO:0007669"/>
    <property type="project" value="InterPro"/>
</dbReference>
<dbReference type="Pfam" id="PF00703">
    <property type="entry name" value="Glyco_hydro_2"/>
    <property type="match status" value="1"/>
</dbReference>
<dbReference type="RefSeq" id="WP_074556877.1">
    <property type="nucleotide sequence ID" value="NZ_FMYE01000005.1"/>
</dbReference>
<dbReference type="PANTHER" id="PTHR42732:SF1">
    <property type="entry name" value="BETA-MANNOSIDASE"/>
    <property type="match status" value="1"/>
</dbReference>
<dbReference type="Pfam" id="PF02837">
    <property type="entry name" value="Glyco_hydro_2_N"/>
    <property type="match status" value="1"/>
</dbReference>
<dbReference type="InterPro" id="IPR051913">
    <property type="entry name" value="GH2_Domain-Containing"/>
</dbReference>
<dbReference type="Pfam" id="PF02836">
    <property type="entry name" value="Glyco_hydro_2_C"/>
    <property type="match status" value="1"/>
</dbReference>
<proteinExistence type="inferred from homology"/>
<accession>A0A1G6G1T4</accession>
<dbReference type="Gene3D" id="2.60.40.10">
    <property type="entry name" value="Immunoglobulins"/>
    <property type="match status" value="1"/>
</dbReference>
<dbReference type="InterPro" id="IPR006102">
    <property type="entry name" value="Ig-like_GH2"/>
</dbReference>
<evidence type="ECO:0000313" key="7">
    <source>
        <dbReference type="EMBL" id="SDB75940.1"/>
    </source>
</evidence>
<dbReference type="InterPro" id="IPR006103">
    <property type="entry name" value="Glyco_hydro_2_cat"/>
</dbReference>
<dbReference type="SUPFAM" id="SSF49303">
    <property type="entry name" value="beta-Galactosidase/glucuronidase domain"/>
    <property type="match status" value="1"/>
</dbReference>
<gene>
    <name evidence="7" type="ORF">SAMN05192581_100557</name>
</gene>
<evidence type="ECO:0000259" key="5">
    <source>
        <dbReference type="Pfam" id="PF02836"/>
    </source>
</evidence>
<dbReference type="AlphaFoldDB" id="A0A1G6G1T4"/>
<evidence type="ECO:0000256" key="2">
    <source>
        <dbReference type="ARBA" id="ARBA00022801"/>
    </source>
</evidence>
<keyword evidence="2" id="KW-0378">Hydrolase</keyword>
<dbReference type="SUPFAM" id="SSF51445">
    <property type="entry name" value="(Trans)glycosidases"/>
    <property type="match status" value="1"/>
</dbReference>
<evidence type="ECO:0000259" key="6">
    <source>
        <dbReference type="Pfam" id="PF02837"/>
    </source>
</evidence>
<dbReference type="InterPro" id="IPR036156">
    <property type="entry name" value="Beta-gal/glucu_dom_sf"/>
</dbReference>
<protein>
    <submittedName>
        <fullName evidence="7">Beta-galactosidase</fullName>
    </submittedName>
</protein>
<dbReference type="EMBL" id="FMYE01000005">
    <property type="protein sequence ID" value="SDB75940.1"/>
    <property type="molecule type" value="Genomic_DNA"/>
</dbReference>
<evidence type="ECO:0000256" key="1">
    <source>
        <dbReference type="ARBA" id="ARBA00007401"/>
    </source>
</evidence>
<dbReference type="PANTHER" id="PTHR42732">
    <property type="entry name" value="BETA-GALACTOSIDASE"/>
    <property type="match status" value="1"/>
</dbReference>